<dbReference type="InterPro" id="IPR013842">
    <property type="entry name" value="LepA_CTD"/>
</dbReference>
<dbReference type="PANTHER" id="PTHR43512:SF4">
    <property type="entry name" value="TRANSLATION FACTOR GUF1 HOMOLOG, CHLOROPLASTIC"/>
    <property type="match status" value="1"/>
</dbReference>
<dbReference type="Pfam" id="PF06421">
    <property type="entry name" value="LepA_C"/>
    <property type="match status" value="1"/>
</dbReference>
<dbReference type="InParanoid" id="A0A6P9EIS3"/>
<sequence length="168" mass="18845">MSNMKKMGSGEKVAVERLLWVSVVEKGADLGLKREKARRKRVRYKESELLKLDIQINGDTVEPLATIVHRDKAYAVGRALTQKLKELIPRQMFKVPIQACIGAKVIASESLSAIRKDVLSKCYGGDITRKKKLLKKQAEGKKRMKAIGKVDAPQEAFMAVLKLEKEVL</sequence>
<name>A0A6P9EIS3_JUGRE</name>
<evidence type="ECO:0000313" key="8">
    <source>
        <dbReference type="RefSeq" id="XP_035547291.1"/>
    </source>
</evidence>
<keyword evidence="5" id="KW-0342">GTP-binding</keyword>
<evidence type="ECO:0000259" key="6">
    <source>
        <dbReference type="Pfam" id="PF06421"/>
    </source>
</evidence>
<gene>
    <name evidence="8" type="primary">LOC108984980</name>
</gene>
<dbReference type="GeneID" id="108984980"/>
<feature type="domain" description="GTP-binding protein LepA C-terminal" evidence="6">
    <location>
        <begin position="56"/>
        <end position="162"/>
    </location>
</feature>
<dbReference type="KEGG" id="jre:108984980"/>
<dbReference type="OrthoDB" id="1074at2759"/>
<keyword evidence="7" id="KW-1185">Reference proteome</keyword>
<evidence type="ECO:0000256" key="5">
    <source>
        <dbReference type="ARBA" id="ARBA00023134"/>
    </source>
</evidence>
<dbReference type="Proteomes" id="UP000235220">
    <property type="component" value="Chromosome 1"/>
</dbReference>
<evidence type="ECO:0000256" key="1">
    <source>
        <dbReference type="ARBA" id="ARBA00005454"/>
    </source>
</evidence>
<dbReference type="Gene3D" id="3.30.70.2570">
    <property type="entry name" value="Elongation factor 4, C-terminal domain"/>
    <property type="match status" value="1"/>
</dbReference>
<dbReference type="PANTHER" id="PTHR43512">
    <property type="entry name" value="TRANSLATION FACTOR GUF1-RELATED"/>
    <property type="match status" value="1"/>
</dbReference>
<dbReference type="InterPro" id="IPR038363">
    <property type="entry name" value="LepA_C_sf"/>
</dbReference>
<dbReference type="RefSeq" id="XP_035547291.1">
    <property type="nucleotide sequence ID" value="XM_035691398.1"/>
</dbReference>
<dbReference type="FunFam" id="3.30.70.2570:FF:000001">
    <property type="entry name" value="Translation factor GUF1, mitochondrial"/>
    <property type="match status" value="1"/>
</dbReference>
<keyword evidence="4" id="KW-0648">Protein biosynthesis</keyword>
<dbReference type="InterPro" id="IPR006297">
    <property type="entry name" value="EF-4"/>
</dbReference>
<evidence type="ECO:0000256" key="3">
    <source>
        <dbReference type="ARBA" id="ARBA00022801"/>
    </source>
</evidence>
<keyword evidence="2" id="KW-0547">Nucleotide-binding</keyword>
<keyword evidence="3" id="KW-0378">Hydrolase</keyword>
<organism evidence="7 8">
    <name type="scientific">Juglans regia</name>
    <name type="common">English walnut</name>
    <dbReference type="NCBI Taxonomy" id="51240"/>
    <lineage>
        <taxon>Eukaryota</taxon>
        <taxon>Viridiplantae</taxon>
        <taxon>Streptophyta</taxon>
        <taxon>Embryophyta</taxon>
        <taxon>Tracheophyta</taxon>
        <taxon>Spermatophyta</taxon>
        <taxon>Magnoliopsida</taxon>
        <taxon>eudicotyledons</taxon>
        <taxon>Gunneridae</taxon>
        <taxon>Pentapetalae</taxon>
        <taxon>rosids</taxon>
        <taxon>fabids</taxon>
        <taxon>Fagales</taxon>
        <taxon>Juglandaceae</taxon>
        <taxon>Juglans</taxon>
    </lineage>
</organism>
<dbReference type="GO" id="GO:0016787">
    <property type="term" value="F:hydrolase activity"/>
    <property type="evidence" value="ECO:0007669"/>
    <property type="project" value="UniProtKB-KW"/>
</dbReference>
<accession>A0A6P9EIS3</accession>
<protein>
    <submittedName>
        <fullName evidence="8">Translation factor GUF1 homolog, chloroplastic-like</fullName>
    </submittedName>
</protein>
<evidence type="ECO:0000313" key="7">
    <source>
        <dbReference type="Proteomes" id="UP000235220"/>
    </source>
</evidence>
<evidence type="ECO:0000256" key="2">
    <source>
        <dbReference type="ARBA" id="ARBA00022741"/>
    </source>
</evidence>
<dbReference type="AlphaFoldDB" id="A0A6P9EIS3"/>
<proteinExistence type="inferred from homology"/>
<dbReference type="GO" id="GO:0005525">
    <property type="term" value="F:GTP binding"/>
    <property type="evidence" value="ECO:0007669"/>
    <property type="project" value="UniProtKB-KW"/>
</dbReference>
<reference evidence="8" key="1">
    <citation type="submission" date="2025-08" db="UniProtKB">
        <authorList>
            <consortium name="RefSeq"/>
        </authorList>
    </citation>
    <scope>IDENTIFICATION</scope>
    <source>
        <tissue evidence="8">Leaves</tissue>
    </source>
</reference>
<evidence type="ECO:0000256" key="4">
    <source>
        <dbReference type="ARBA" id="ARBA00022917"/>
    </source>
</evidence>
<dbReference type="GO" id="GO:0006412">
    <property type="term" value="P:translation"/>
    <property type="evidence" value="ECO:0007669"/>
    <property type="project" value="UniProtKB-KW"/>
</dbReference>
<comment type="similarity">
    <text evidence="1">Belongs to the TRAFAC class translation factor GTPase superfamily. Classic translation factor GTPase family. LepA subfamily.</text>
</comment>